<keyword evidence="2" id="KW-1185">Reference proteome</keyword>
<evidence type="ECO:0000313" key="2">
    <source>
        <dbReference type="Proteomes" id="UP000000577"/>
    </source>
</evidence>
<dbReference type="HOGENOM" id="CLU_414915_0_0_7"/>
<accession>Q747P1</accession>
<reference evidence="1 2" key="1">
    <citation type="journal article" date="2003" name="Science">
        <title>Genome of Geobacter sulfurreducens: metal reduction in subsurface environments.</title>
        <authorList>
            <person name="Methe B.A."/>
            <person name="Nelson K.E."/>
            <person name="Eisen J.A."/>
            <person name="Paulsen I.T."/>
            <person name="Nelson W."/>
            <person name="Heidelberg J.F."/>
            <person name="Wu D."/>
            <person name="Wu M."/>
            <person name="Ward N."/>
            <person name="Beanan M.J."/>
            <person name="Dodson R.J."/>
            <person name="Madupu R."/>
            <person name="Brinkac L.M."/>
            <person name="Daugherty S.C."/>
            <person name="DeBoy R.T."/>
            <person name="Durkin A.S."/>
            <person name="Gwinn M."/>
            <person name="Kolonay J.F."/>
            <person name="Sullivan S.A."/>
            <person name="Haft D.H."/>
            <person name="Selengut J."/>
            <person name="Davidsen T.M."/>
            <person name="Zafar N."/>
            <person name="White O."/>
            <person name="Tran B."/>
            <person name="Romero C."/>
            <person name="Forberger H.A."/>
            <person name="Weidman J."/>
            <person name="Khouri H."/>
            <person name="Feldblyum T.V."/>
            <person name="Utterback T.R."/>
            <person name="Van Aken S.E."/>
            <person name="Lovley D.R."/>
            <person name="Fraser C.M."/>
        </authorList>
    </citation>
    <scope>NUCLEOTIDE SEQUENCE [LARGE SCALE GENOMIC DNA]</scope>
    <source>
        <strain evidence="2">ATCC 51573 / DSM 12127 / PCA</strain>
    </source>
</reference>
<dbReference type="OrthoDB" id="5389938at2"/>
<dbReference type="KEGG" id="gsu:GSU3224"/>
<dbReference type="STRING" id="243231.GSU3224"/>
<dbReference type="EnsemblBacteria" id="AAR36615">
    <property type="protein sequence ID" value="AAR36615"/>
    <property type="gene ID" value="GSU3224"/>
</dbReference>
<dbReference type="AlphaFoldDB" id="Q747P1"/>
<proteinExistence type="predicted"/>
<reference evidence="1 2" key="2">
    <citation type="journal article" date="2012" name="BMC Genomics">
        <title>Comparative genomic analysis of Geobacter sulfurreducens KN400, a strain with enhanced capacity for extracellular electron transfer and electricity production.</title>
        <authorList>
            <person name="Butler J.E."/>
            <person name="Young N.D."/>
            <person name="Aklujkar M."/>
            <person name="Lovley D.R."/>
        </authorList>
    </citation>
    <scope>NUCLEOTIDE SEQUENCE [LARGE SCALE GENOMIC DNA]</scope>
    <source>
        <strain evidence="2">ATCC 51573 / DSM 12127 / PCA</strain>
    </source>
</reference>
<dbReference type="EMBL" id="AE017180">
    <property type="protein sequence ID" value="AAR36615.2"/>
    <property type="molecule type" value="Genomic_DNA"/>
</dbReference>
<sequence>MELWGNAARGPIGGGIRIAAALMVLLVLSFPCPADAARLTLLRFGKLTQNISLGYEFDQQSSQSDGGTSLDSTSHRFDERYRAAFRYAVLSPRLLNGSVRVGANLEQENEETTNRSASDGSSHQLEYNVNGTWFQRSWYPVTFFTYQQYNRVRQAFTPSYDIKTDGVGATLSLQNNYVPTLFNYSLRSNATSGAGADTENTIEAFLLSFSHNYRSLSNATLSLSLNKSDTVTKGEATTTSSDTRSVVFKHLLNLGTTDLTRTLNTLASYVDETGTVRNHTLELNESLDWWVGKALQTHAIYIHRDRTFADRKTVEDSGVGWIQHRLYKSLTTRLDLRGKNTTFDNNGSITEIGGGGTIDYEKKLPEESSLLVGVGYNYGITDNKLGADALPVINEQTTVPDLPPYELVMGQLDVNPDSIVVRNRERTFIYTPGTDYQVVTDGRETRIVFPQIPTVGPFPITAGSILSIDYEYRIAPSITYSQSVYTGYATLSLFQERHRLFVRITDSSQDVLENRGAGSPQLSDYRTLNLGFESRREFLSYGASYLRIDSDINPSQTFEGYSRYVRSFGRDLVRLNLRERYTLHDNGDDRTESSYTNTLNLTGEYLRPVTNWATMRLIGDYLMVRGRSPSDEVSASVELNAQFGRTELSLFSELAWKFLPQNTNRSTAIRLQISRSF</sequence>
<dbReference type="Proteomes" id="UP000000577">
    <property type="component" value="Chromosome"/>
</dbReference>
<protein>
    <submittedName>
        <fullName evidence="1">Uncharacterized protein</fullName>
    </submittedName>
</protein>
<name>Q747P1_GEOSL</name>
<dbReference type="eggNOG" id="ENOG5033FXV">
    <property type="taxonomic scope" value="Bacteria"/>
</dbReference>
<organism evidence="1 2">
    <name type="scientific">Geobacter sulfurreducens (strain ATCC 51573 / DSM 12127 / PCA)</name>
    <dbReference type="NCBI Taxonomy" id="243231"/>
    <lineage>
        <taxon>Bacteria</taxon>
        <taxon>Pseudomonadati</taxon>
        <taxon>Thermodesulfobacteriota</taxon>
        <taxon>Desulfuromonadia</taxon>
        <taxon>Geobacterales</taxon>
        <taxon>Geobacteraceae</taxon>
        <taxon>Geobacter</taxon>
    </lineage>
</organism>
<evidence type="ECO:0000313" key="1">
    <source>
        <dbReference type="EMBL" id="AAR36615.2"/>
    </source>
</evidence>
<dbReference type="PATRIC" id="fig|243231.5.peg.3246"/>
<dbReference type="InParanoid" id="Q747P1"/>
<gene>
    <name evidence="1" type="ordered locus">GSU3224</name>
</gene>